<dbReference type="GO" id="GO:0008276">
    <property type="term" value="F:protein methyltransferase activity"/>
    <property type="evidence" value="ECO:0007669"/>
    <property type="project" value="InterPro"/>
</dbReference>
<keyword evidence="5" id="KW-0949">S-adenosyl-L-methionine</keyword>
<feature type="domain" description="Tetrapyrrole methylase" evidence="6">
    <location>
        <begin position="32"/>
        <end position="219"/>
    </location>
</feature>
<dbReference type="InterPro" id="IPR050714">
    <property type="entry name" value="Cobalamin_biosynth_MTase"/>
</dbReference>
<dbReference type="NCBIfam" id="TIGR02469">
    <property type="entry name" value="CbiT"/>
    <property type="match status" value="1"/>
</dbReference>
<dbReference type="KEGG" id="ckw:CKALI_05580"/>
<dbReference type="GO" id="GO:0046025">
    <property type="term" value="F:precorrin-6Y C5,15-methyltransferase (decarboxylating) activity"/>
    <property type="evidence" value="ECO:0007669"/>
    <property type="project" value="UniProtKB-EC"/>
</dbReference>
<dbReference type="NCBIfam" id="TIGR02467">
    <property type="entry name" value="CbiE"/>
    <property type="match status" value="1"/>
</dbReference>
<dbReference type="InterPro" id="IPR006365">
    <property type="entry name" value="Cbl_synth_CobL"/>
</dbReference>
<keyword evidence="4 7" id="KW-0808">Transferase</keyword>
<evidence type="ECO:0000256" key="2">
    <source>
        <dbReference type="ARBA" id="ARBA00022573"/>
    </source>
</evidence>
<evidence type="ECO:0000256" key="3">
    <source>
        <dbReference type="ARBA" id="ARBA00022603"/>
    </source>
</evidence>
<comment type="pathway">
    <text evidence="1">Cofactor biosynthesis; adenosylcobalamin biosynthesis.</text>
</comment>
<dbReference type="AlphaFoldDB" id="A0A6B8VT99"/>
<dbReference type="PANTHER" id="PTHR43182:SF1">
    <property type="entry name" value="COBALT-PRECORRIN-7 C(5)-METHYLTRANSFERASE"/>
    <property type="match status" value="1"/>
</dbReference>
<dbReference type="InterPro" id="IPR014777">
    <property type="entry name" value="4pyrrole_Mease_sub1"/>
</dbReference>
<dbReference type="InterPro" id="IPR035996">
    <property type="entry name" value="4pyrrol_Methylase_sf"/>
</dbReference>
<dbReference type="SUPFAM" id="SSF53335">
    <property type="entry name" value="S-adenosyl-L-methionine-dependent methyltransferases"/>
    <property type="match status" value="1"/>
</dbReference>
<keyword evidence="8" id="KW-1185">Reference proteome</keyword>
<dbReference type="RefSeq" id="WP_156192350.1">
    <property type="nucleotide sequence ID" value="NZ_CP046452.1"/>
</dbReference>
<dbReference type="EMBL" id="CP046452">
    <property type="protein sequence ID" value="QGU01986.1"/>
    <property type="molecule type" value="Genomic_DNA"/>
</dbReference>
<dbReference type="Pfam" id="PF00590">
    <property type="entry name" value="TP_methylase"/>
    <property type="match status" value="1"/>
</dbReference>
<name>A0A6B8VT99_9CORY</name>
<evidence type="ECO:0000259" key="6">
    <source>
        <dbReference type="Pfam" id="PF00590"/>
    </source>
</evidence>
<dbReference type="Gene3D" id="3.40.50.150">
    <property type="entry name" value="Vaccinia Virus protein VP39"/>
    <property type="match status" value="1"/>
</dbReference>
<evidence type="ECO:0000313" key="7">
    <source>
        <dbReference type="EMBL" id="QGU01986.1"/>
    </source>
</evidence>
<sequence>MSSPVPVTDDVLRPTLSAVDADFSVRIPYSGVTVVGINPGGFDDLSGSAQRAIREAGLIIGSARQLDLLPVGLTAVLKAWPSPLVPSIPGMLANWRYQNIVVLGSGDPMFHGIGTTLAREFSGEFRVIPAPSSVALACAELKWALQNTPVVSLVSSPTPAIIPLVDAGQPFLILGRDRSTPQEVARLLVEMGQDSAQVTVLSDLGSVDCAVTTSTASELTEPPSSLNVIAVTPVGSRSLLPGLPDDSYDTDGQLTKHHVRALTVAALQPRQGQLLWDVGGGSGSISIEFLRSTRGTKAICFEQSELRRARIRNNADRLGVPHLDVRGAFPASAPTPDVVFIGGGLTAPGVFEGCWTALKPGGLLVANAVTLESCSLLYDLHAQYGGTLTQLAVAQSHEVGSFRAMKSALPVLQWQATKPL</sequence>
<dbReference type="Proteomes" id="UP000427071">
    <property type="component" value="Chromosome"/>
</dbReference>
<dbReference type="InterPro" id="IPR000878">
    <property type="entry name" value="4pyrrol_Mease"/>
</dbReference>
<dbReference type="EC" id="2.1.1.132" evidence="7"/>
<dbReference type="CDD" id="cd11644">
    <property type="entry name" value="Precorrin-6Y-MT"/>
    <property type="match status" value="1"/>
</dbReference>
<dbReference type="PANTHER" id="PTHR43182">
    <property type="entry name" value="COBALT-PRECORRIN-6B C(15)-METHYLTRANSFERASE (DECARBOXYLATING)"/>
    <property type="match status" value="1"/>
</dbReference>
<protein>
    <submittedName>
        <fullName evidence="7">Precorrin-6Y C(5,15)-methyltransferase [decarboxylating]</fullName>
        <ecNumber evidence="7">2.1.1.132</ecNumber>
    </submittedName>
</protein>
<keyword evidence="3 7" id="KW-0489">Methyltransferase</keyword>
<keyword evidence="2" id="KW-0169">Cobalamin biosynthesis</keyword>
<dbReference type="GO" id="GO:0009236">
    <property type="term" value="P:cobalamin biosynthetic process"/>
    <property type="evidence" value="ECO:0007669"/>
    <property type="project" value="UniProtKB-UniPathway"/>
</dbReference>
<gene>
    <name evidence="7" type="primary">cobL</name>
    <name evidence="7" type="ORF">CKALI_05580</name>
</gene>
<dbReference type="PIRSF" id="PIRSF036428">
    <property type="entry name" value="CobL"/>
    <property type="match status" value="1"/>
</dbReference>
<accession>A0A6B8VT99</accession>
<dbReference type="UniPathway" id="UPA00148"/>
<dbReference type="InterPro" id="IPR029063">
    <property type="entry name" value="SAM-dependent_MTases_sf"/>
</dbReference>
<dbReference type="Gene3D" id="3.40.1010.10">
    <property type="entry name" value="Cobalt-precorrin-4 Transmethylase, Domain 1"/>
    <property type="match status" value="1"/>
</dbReference>
<evidence type="ECO:0000256" key="5">
    <source>
        <dbReference type="ARBA" id="ARBA00022691"/>
    </source>
</evidence>
<dbReference type="InterPro" id="IPR012818">
    <property type="entry name" value="CbiE"/>
</dbReference>
<evidence type="ECO:0000256" key="1">
    <source>
        <dbReference type="ARBA" id="ARBA00004953"/>
    </source>
</evidence>
<dbReference type="GO" id="GO:0032259">
    <property type="term" value="P:methylation"/>
    <property type="evidence" value="ECO:0007669"/>
    <property type="project" value="UniProtKB-KW"/>
</dbReference>
<evidence type="ECO:0000256" key="4">
    <source>
        <dbReference type="ARBA" id="ARBA00022679"/>
    </source>
</evidence>
<dbReference type="SUPFAM" id="SSF53790">
    <property type="entry name" value="Tetrapyrrole methylase"/>
    <property type="match status" value="1"/>
</dbReference>
<proteinExistence type="predicted"/>
<dbReference type="InterPro" id="IPR014008">
    <property type="entry name" value="Cbl_synth_MTase_CbiT"/>
</dbReference>
<dbReference type="CDD" id="cd02440">
    <property type="entry name" value="AdoMet_MTases"/>
    <property type="match status" value="1"/>
</dbReference>
<organism evidence="7 8">
    <name type="scientific">Corynebacterium kalinowskii</name>
    <dbReference type="NCBI Taxonomy" id="2675216"/>
    <lineage>
        <taxon>Bacteria</taxon>
        <taxon>Bacillati</taxon>
        <taxon>Actinomycetota</taxon>
        <taxon>Actinomycetes</taxon>
        <taxon>Mycobacteriales</taxon>
        <taxon>Corynebacteriaceae</taxon>
        <taxon>Corynebacterium</taxon>
    </lineage>
</organism>
<evidence type="ECO:0000313" key="8">
    <source>
        <dbReference type="Proteomes" id="UP000427071"/>
    </source>
</evidence>
<reference evidence="8" key="1">
    <citation type="submission" date="2019-11" db="EMBL/GenBank/DDBJ databases">
        <title>Complete genome sequence of Corynebacterium kalinowskii 1959, a novel Corynebacterium species isolated from soil of a small paddock in Vilsendorf, Germany.</title>
        <authorList>
            <person name="Schaffert L."/>
            <person name="Ruwe M."/>
            <person name="Milse J."/>
            <person name="Hanuschka K."/>
            <person name="Ortseifen V."/>
            <person name="Droste J."/>
            <person name="Brandt D."/>
            <person name="Schlueter L."/>
            <person name="Kutter Y."/>
            <person name="Vinke S."/>
            <person name="Viehoefer P."/>
            <person name="Jacob L."/>
            <person name="Luebke N.-C."/>
            <person name="Schulte-Berndt E."/>
            <person name="Hain C."/>
            <person name="Linder M."/>
            <person name="Schmidt P."/>
            <person name="Wollenschlaeger L."/>
            <person name="Luttermann T."/>
            <person name="Thieme E."/>
            <person name="Hassa J."/>
            <person name="Haak M."/>
            <person name="Wittchen M."/>
            <person name="Mentz A."/>
            <person name="Persicke M."/>
            <person name="Busche T."/>
            <person name="Ruckert C."/>
        </authorList>
    </citation>
    <scope>NUCLEOTIDE SEQUENCE [LARGE SCALE GENOMIC DNA]</scope>
    <source>
        <strain evidence="8">1959</strain>
    </source>
</reference>